<keyword evidence="7" id="KW-1185">Reference proteome</keyword>
<feature type="region of interest" description="Disordered" evidence="5">
    <location>
        <begin position="202"/>
        <end position="222"/>
    </location>
</feature>
<evidence type="ECO:0000259" key="6">
    <source>
        <dbReference type="PROSITE" id="PS50023"/>
    </source>
</evidence>
<dbReference type="Gene3D" id="2.10.110.10">
    <property type="entry name" value="Cysteine Rich Protein"/>
    <property type="match status" value="1"/>
</dbReference>
<name>A0A6P5ABW5_BRABE</name>
<gene>
    <name evidence="8" type="primary">LOC109481200</name>
</gene>
<dbReference type="GO" id="GO:0046872">
    <property type="term" value="F:metal ion binding"/>
    <property type="evidence" value="ECO:0007669"/>
    <property type="project" value="UniProtKB-KW"/>
</dbReference>
<evidence type="ECO:0000313" key="7">
    <source>
        <dbReference type="Proteomes" id="UP000515135"/>
    </source>
</evidence>
<evidence type="ECO:0000256" key="5">
    <source>
        <dbReference type="SAM" id="MobiDB-lite"/>
    </source>
</evidence>
<evidence type="ECO:0000256" key="4">
    <source>
        <dbReference type="PROSITE-ProRule" id="PRU00125"/>
    </source>
</evidence>
<sequence length="276" mass="31681">MEADDYTGHILDEHQEICVLINKLRKAASEDQSRPKKKAQTEKSVHQRAMDHFLNFRPTPGIMTIDEEHHEILRLVSELKKMCRSYDSALTPERPTEEDVWKLRSDDPMDDDDPGPGYEKIRERRRPLYDTVKLPKEDLCHHCNEPVSEQGLSLFSKTWCEDHLFCAFCNDELSLEFLFLEIDLRPVCARCYMVAEKGRGGRGEVKKSSTLERMKSTGSASGVKRSNSLVRSFRKNAKKVHLPGTLLRSGQESEEVAIGEVNPLSDDEFLWRESDG</sequence>
<dbReference type="AlphaFoldDB" id="A0A6P5ABW5"/>
<dbReference type="SMART" id="SM00132">
    <property type="entry name" value="LIM"/>
    <property type="match status" value="1"/>
</dbReference>
<dbReference type="InterPro" id="IPR017351">
    <property type="entry name" value="PINCH-1-4-like"/>
</dbReference>
<feature type="compositionally biased region" description="Basic and acidic residues" evidence="5">
    <location>
        <begin position="97"/>
        <end position="107"/>
    </location>
</feature>
<feature type="compositionally biased region" description="Basic and acidic residues" evidence="5">
    <location>
        <begin position="202"/>
        <end position="215"/>
    </location>
</feature>
<evidence type="ECO:0000256" key="1">
    <source>
        <dbReference type="ARBA" id="ARBA00022723"/>
    </source>
</evidence>
<dbReference type="InterPro" id="IPR001781">
    <property type="entry name" value="Znf_LIM"/>
</dbReference>
<evidence type="ECO:0000313" key="8">
    <source>
        <dbReference type="RefSeq" id="XP_019639291.1"/>
    </source>
</evidence>
<keyword evidence="1 4" id="KW-0479">Metal-binding</keyword>
<dbReference type="PROSITE" id="PS50023">
    <property type="entry name" value="LIM_DOMAIN_2"/>
    <property type="match status" value="1"/>
</dbReference>
<dbReference type="GO" id="GO:0045216">
    <property type="term" value="P:cell-cell junction organization"/>
    <property type="evidence" value="ECO:0007669"/>
    <property type="project" value="TreeGrafter"/>
</dbReference>
<dbReference type="GO" id="GO:2001046">
    <property type="term" value="P:positive regulation of integrin-mediated signaling pathway"/>
    <property type="evidence" value="ECO:0007669"/>
    <property type="project" value="TreeGrafter"/>
</dbReference>
<evidence type="ECO:0000256" key="3">
    <source>
        <dbReference type="ARBA" id="ARBA00023038"/>
    </source>
</evidence>
<accession>A0A6P5ABW5</accession>
<feature type="domain" description="LIM zinc-binding" evidence="6">
    <location>
        <begin position="138"/>
        <end position="198"/>
    </location>
</feature>
<proteinExistence type="predicted"/>
<keyword evidence="3 4" id="KW-0440">LIM domain</keyword>
<dbReference type="GO" id="GO:0005925">
    <property type="term" value="C:focal adhesion"/>
    <property type="evidence" value="ECO:0007669"/>
    <property type="project" value="TreeGrafter"/>
</dbReference>
<protein>
    <submittedName>
        <fullName evidence="8">Uncharacterized protein LOC109481200</fullName>
    </submittedName>
</protein>
<dbReference type="GO" id="GO:1900026">
    <property type="term" value="P:positive regulation of substrate adhesion-dependent cell spreading"/>
    <property type="evidence" value="ECO:0007669"/>
    <property type="project" value="TreeGrafter"/>
</dbReference>
<evidence type="ECO:0000256" key="2">
    <source>
        <dbReference type="ARBA" id="ARBA00022833"/>
    </source>
</evidence>
<dbReference type="CDD" id="cd09335">
    <property type="entry name" value="LIM5_PINCH"/>
    <property type="match status" value="1"/>
</dbReference>
<dbReference type="KEGG" id="bbel:109481200"/>
<dbReference type="GO" id="GO:0098609">
    <property type="term" value="P:cell-cell adhesion"/>
    <property type="evidence" value="ECO:0007669"/>
    <property type="project" value="TreeGrafter"/>
</dbReference>
<dbReference type="PANTHER" id="PTHR24210:SF0">
    <property type="entry name" value="LIM DOMAIN-CONTAINING PROTEIN"/>
    <property type="match status" value="1"/>
</dbReference>
<keyword evidence="2 4" id="KW-0862">Zinc</keyword>
<dbReference type="Proteomes" id="UP000515135">
    <property type="component" value="Unplaced"/>
</dbReference>
<reference evidence="8" key="1">
    <citation type="submission" date="2025-08" db="UniProtKB">
        <authorList>
            <consortium name="RefSeq"/>
        </authorList>
    </citation>
    <scope>IDENTIFICATION</scope>
    <source>
        <tissue evidence="8">Gonad</tissue>
    </source>
</reference>
<dbReference type="GeneID" id="109481200"/>
<dbReference type="GO" id="GO:0005737">
    <property type="term" value="C:cytoplasm"/>
    <property type="evidence" value="ECO:0007669"/>
    <property type="project" value="TreeGrafter"/>
</dbReference>
<dbReference type="OrthoDB" id="9996661at2759"/>
<organism evidence="7 8">
    <name type="scientific">Branchiostoma belcheri</name>
    <name type="common">Amphioxus</name>
    <dbReference type="NCBI Taxonomy" id="7741"/>
    <lineage>
        <taxon>Eukaryota</taxon>
        <taxon>Metazoa</taxon>
        <taxon>Chordata</taxon>
        <taxon>Cephalochordata</taxon>
        <taxon>Leptocardii</taxon>
        <taxon>Amphioxiformes</taxon>
        <taxon>Branchiostomatidae</taxon>
        <taxon>Branchiostoma</taxon>
    </lineage>
</organism>
<dbReference type="Pfam" id="PF00412">
    <property type="entry name" value="LIM"/>
    <property type="match status" value="1"/>
</dbReference>
<dbReference type="RefSeq" id="XP_019639291.1">
    <property type="nucleotide sequence ID" value="XM_019783732.1"/>
</dbReference>
<dbReference type="GO" id="GO:0005911">
    <property type="term" value="C:cell-cell junction"/>
    <property type="evidence" value="ECO:0007669"/>
    <property type="project" value="TreeGrafter"/>
</dbReference>
<feature type="region of interest" description="Disordered" evidence="5">
    <location>
        <begin position="97"/>
        <end position="120"/>
    </location>
</feature>
<feature type="region of interest" description="Disordered" evidence="5">
    <location>
        <begin position="28"/>
        <end position="48"/>
    </location>
</feature>
<dbReference type="PANTHER" id="PTHR24210">
    <property type="entry name" value="LIM DOMAIN-CONTAINING PROTEIN"/>
    <property type="match status" value="1"/>
</dbReference>